<name>A0A2G8REL6_9RHOB</name>
<dbReference type="InterPro" id="IPR002035">
    <property type="entry name" value="VWF_A"/>
</dbReference>
<evidence type="ECO:0000313" key="8">
    <source>
        <dbReference type="Proteomes" id="UP000231259"/>
    </source>
</evidence>
<dbReference type="AlphaFoldDB" id="A0A2G8REL6"/>
<dbReference type="InterPro" id="IPR036465">
    <property type="entry name" value="vWFA_dom_sf"/>
</dbReference>
<evidence type="ECO:0000256" key="5">
    <source>
        <dbReference type="SAM" id="Phobius"/>
    </source>
</evidence>
<dbReference type="Pfam" id="PF00092">
    <property type="entry name" value="VWA"/>
    <property type="match status" value="1"/>
</dbReference>
<protein>
    <recommendedName>
        <fullName evidence="6">VWFA domain-containing protein</fullName>
    </recommendedName>
</protein>
<feature type="transmembrane region" description="Helical" evidence="5">
    <location>
        <begin position="56"/>
        <end position="73"/>
    </location>
</feature>
<gene>
    <name evidence="7" type="ORF">P775_12115</name>
</gene>
<comment type="caution">
    <text evidence="7">The sequence shown here is derived from an EMBL/GenBank/DDBJ whole genome shotgun (WGS) entry which is preliminary data.</text>
</comment>
<feature type="domain" description="VWFA" evidence="6">
    <location>
        <begin position="89"/>
        <end position="276"/>
    </location>
</feature>
<feature type="transmembrane region" description="Helical" evidence="5">
    <location>
        <begin position="295"/>
        <end position="314"/>
    </location>
</feature>
<keyword evidence="2 5" id="KW-0812">Transmembrane</keyword>
<keyword evidence="3 5" id="KW-1133">Transmembrane helix</keyword>
<proteinExistence type="predicted"/>
<dbReference type="SUPFAM" id="SSF53300">
    <property type="entry name" value="vWA-like"/>
    <property type="match status" value="1"/>
</dbReference>
<sequence>MISFAFPWAVLFLPLPLLLLWVLPVKEQPSGALTLPPALGAALKPAQAQITVQRASRVALMLIWVLSVLALMGPRREQVLDVLPASGRDLLLSLDLSGSMEREDFTLNGEVVSRLAAVQAVASEFVRGRLGDSVGLVVFGDRAYVAAAPTHDVASVAHVIETTMIGVSGKSTAIADGIGLAIKRLRERDAKSRVIILLSDGQDTSGSTDPLAAADIAARYGIRIYTIALGPADLESDPSSRDAVDAAMLSDIAHAANGQMFRVRNTEDLRTVTDAIDALEPSPSKAPPIETWREFWMWPGGLALFLVAALLLLWRGEVRI</sequence>
<evidence type="ECO:0000313" key="7">
    <source>
        <dbReference type="EMBL" id="PIL19923.1"/>
    </source>
</evidence>
<evidence type="ECO:0000256" key="1">
    <source>
        <dbReference type="ARBA" id="ARBA00022475"/>
    </source>
</evidence>
<evidence type="ECO:0000256" key="3">
    <source>
        <dbReference type="ARBA" id="ARBA00022989"/>
    </source>
</evidence>
<dbReference type="Gene3D" id="3.40.50.410">
    <property type="entry name" value="von Willebrand factor, type A domain"/>
    <property type="match status" value="1"/>
</dbReference>
<dbReference type="PANTHER" id="PTHR22550:SF5">
    <property type="entry name" value="LEUCINE ZIPPER PROTEIN 4"/>
    <property type="match status" value="1"/>
</dbReference>
<accession>A0A2G8REL6</accession>
<dbReference type="InterPro" id="IPR050768">
    <property type="entry name" value="UPF0353/GerABKA_families"/>
</dbReference>
<evidence type="ECO:0000259" key="6">
    <source>
        <dbReference type="PROSITE" id="PS50234"/>
    </source>
</evidence>
<evidence type="ECO:0000256" key="4">
    <source>
        <dbReference type="ARBA" id="ARBA00023136"/>
    </source>
</evidence>
<evidence type="ECO:0000256" key="2">
    <source>
        <dbReference type="ARBA" id="ARBA00022692"/>
    </source>
</evidence>
<dbReference type="EMBL" id="AWWI01000075">
    <property type="protein sequence ID" value="PIL19923.1"/>
    <property type="molecule type" value="Genomic_DNA"/>
</dbReference>
<dbReference type="PANTHER" id="PTHR22550">
    <property type="entry name" value="SPORE GERMINATION PROTEIN"/>
    <property type="match status" value="1"/>
</dbReference>
<dbReference type="SMART" id="SM00327">
    <property type="entry name" value="VWA"/>
    <property type="match status" value="1"/>
</dbReference>
<dbReference type="Proteomes" id="UP000231259">
    <property type="component" value="Unassembled WGS sequence"/>
</dbReference>
<organism evidence="7 8">
    <name type="scientific">Puniceibacterium antarcticum</name>
    <dbReference type="NCBI Taxonomy" id="1206336"/>
    <lineage>
        <taxon>Bacteria</taxon>
        <taxon>Pseudomonadati</taxon>
        <taxon>Pseudomonadota</taxon>
        <taxon>Alphaproteobacteria</taxon>
        <taxon>Rhodobacterales</taxon>
        <taxon>Paracoccaceae</taxon>
        <taxon>Puniceibacterium</taxon>
    </lineage>
</organism>
<dbReference type="RefSeq" id="WP_245875649.1">
    <property type="nucleotide sequence ID" value="NZ_AWWI01000075.1"/>
</dbReference>
<keyword evidence="8" id="KW-1185">Reference proteome</keyword>
<keyword evidence="4 5" id="KW-0472">Membrane</keyword>
<keyword evidence="1" id="KW-1003">Cell membrane</keyword>
<dbReference type="PROSITE" id="PS50234">
    <property type="entry name" value="VWFA"/>
    <property type="match status" value="1"/>
</dbReference>
<reference evidence="7 8" key="1">
    <citation type="submission" date="2013-09" db="EMBL/GenBank/DDBJ databases">
        <title>Genome sequencing of Phaeobacter antarcticus sp. nov. SM1211.</title>
        <authorList>
            <person name="Zhang X.-Y."/>
            <person name="Liu C."/>
            <person name="Chen X.-L."/>
            <person name="Xie B.-B."/>
            <person name="Qin Q.-L."/>
            <person name="Rong J.-C."/>
            <person name="Zhang Y.-Z."/>
        </authorList>
    </citation>
    <scope>NUCLEOTIDE SEQUENCE [LARGE SCALE GENOMIC DNA]</scope>
    <source>
        <strain evidence="7 8">SM1211</strain>
    </source>
</reference>